<evidence type="ECO:0000313" key="1">
    <source>
        <dbReference type="Proteomes" id="UP000095281"/>
    </source>
</evidence>
<name>A0A1I8BVP9_MELHA</name>
<organism evidence="1 2">
    <name type="scientific">Meloidogyne hapla</name>
    <name type="common">Root-knot nematode worm</name>
    <dbReference type="NCBI Taxonomy" id="6305"/>
    <lineage>
        <taxon>Eukaryota</taxon>
        <taxon>Metazoa</taxon>
        <taxon>Ecdysozoa</taxon>
        <taxon>Nematoda</taxon>
        <taxon>Chromadorea</taxon>
        <taxon>Rhabditida</taxon>
        <taxon>Tylenchina</taxon>
        <taxon>Tylenchomorpha</taxon>
        <taxon>Tylenchoidea</taxon>
        <taxon>Meloidogynidae</taxon>
        <taxon>Meloidogyninae</taxon>
        <taxon>Meloidogyne</taxon>
    </lineage>
</organism>
<sequence length="143" mass="16526">MELEEMEWNEINNNDLDVLSNINAEFQKNNLEGDLKKLIKNHINKSSYYIIEKWCPDVCPGFYRQVGFYSKVIWGSEEMGAFIVTLQLGKVLGVNWILYKQRILSSFQMPPTTLMCQSSPVAGALCQVIAGVLLRQFLHLRYF</sequence>
<reference evidence="2" key="1">
    <citation type="submission" date="2016-11" db="UniProtKB">
        <authorList>
            <consortium name="WormBaseParasite"/>
        </authorList>
    </citation>
    <scope>IDENTIFICATION</scope>
</reference>
<accession>A0A1I8BVP9</accession>
<protein>
    <submittedName>
        <fullName evidence="2">N-acetyltransferase domain-containing protein</fullName>
    </submittedName>
</protein>
<dbReference type="AlphaFoldDB" id="A0A1I8BVP9"/>
<dbReference type="WBParaSite" id="MhA1_Contig609.frz3.gene13">
    <property type="protein sequence ID" value="MhA1_Contig609.frz3.gene13"/>
    <property type="gene ID" value="MhA1_Contig609.frz3.gene13"/>
</dbReference>
<keyword evidence="1" id="KW-1185">Reference proteome</keyword>
<dbReference type="Proteomes" id="UP000095281">
    <property type="component" value="Unplaced"/>
</dbReference>
<proteinExistence type="predicted"/>
<evidence type="ECO:0000313" key="2">
    <source>
        <dbReference type="WBParaSite" id="MhA1_Contig609.frz3.gene13"/>
    </source>
</evidence>